<dbReference type="GO" id="GO:0009252">
    <property type="term" value="P:peptidoglycan biosynthetic process"/>
    <property type="evidence" value="ECO:0007669"/>
    <property type="project" value="UniProtKB-UniRule"/>
</dbReference>
<comment type="function">
    <text evidence="11">Peptidoglycan polymerase that is essential for cell wall elongation.</text>
</comment>
<sequence>MSWFKKIFSIFDNLDFITLAIIISLAGYGTLMVYSATNGSFGYMDRKIIQVLLGLGVIFVVSNIKYTIVQSLALPFLIFTCFLLVLTLIFGITSKGATRWLYLGIRFQPSELAKLAVPIYVCSFLGQQEGTLGWRNLIISSIAVAIPSGLVILQPDLGTTILVALSGLIVIFLSGLSWRIIIVAIITLIVLAPLFWEYGMHDYQKTRVLTILNPNADPLGAGYHVNQSKIAIGSGGIMGKGLLQGTQVQLNFLPEAHTDFIFSVLSEELGLMGVTILFSLFFILILRMFWLATIATNKVAKLLCASQGFILSIYVVVNVGMVSGLLPVVGVPLPFVSYGGTSFVSLCITFGLVMGIYKQTQREKKSFKQNSYNY</sequence>
<evidence type="ECO:0000256" key="3">
    <source>
        <dbReference type="ARBA" id="ARBA00022676"/>
    </source>
</evidence>
<dbReference type="RefSeq" id="WP_119534979.1">
    <property type="nucleotide sequence ID" value="NZ_NRJF01000166.1"/>
</dbReference>
<keyword evidence="9 11" id="KW-0472">Membrane</keyword>
<evidence type="ECO:0000256" key="8">
    <source>
        <dbReference type="ARBA" id="ARBA00022989"/>
    </source>
</evidence>
<dbReference type="InterPro" id="IPR018365">
    <property type="entry name" value="Cell_cycle_FtsW-rel_CS"/>
</dbReference>
<comment type="pathway">
    <text evidence="11">Cell wall biogenesis; peptidoglycan biosynthesis.</text>
</comment>
<comment type="catalytic activity">
    <reaction evidence="11">
        <text>[GlcNAc-(1-&gt;4)-Mur2Ac(oyl-L-Ala-gamma-D-Glu-L-Lys-D-Ala-D-Ala)](n)-di-trans,octa-cis-undecaprenyl diphosphate + beta-D-GlcNAc-(1-&gt;4)-Mur2Ac(oyl-L-Ala-gamma-D-Glu-L-Lys-D-Ala-D-Ala)-di-trans,octa-cis-undecaprenyl diphosphate = [GlcNAc-(1-&gt;4)-Mur2Ac(oyl-L-Ala-gamma-D-Glu-L-Lys-D-Ala-D-Ala)](n+1)-di-trans,octa-cis-undecaprenyl diphosphate + di-trans,octa-cis-undecaprenyl diphosphate + H(+)</text>
        <dbReference type="Rhea" id="RHEA:23708"/>
        <dbReference type="Rhea" id="RHEA-COMP:9602"/>
        <dbReference type="Rhea" id="RHEA-COMP:9603"/>
        <dbReference type="ChEBI" id="CHEBI:15378"/>
        <dbReference type="ChEBI" id="CHEBI:58405"/>
        <dbReference type="ChEBI" id="CHEBI:60033"/>
        <dbReference type="ChEBI" id="CHEBI:78435"/>
        <dbReference type="EC" id="2.4.99.28"/>
    </reaction>
</comment>
<keyword evidence="2 11" id="KW-1003">Cell membrane</keyword>
<evidence type="ECO:0000256" key="4">
    <source>
        <dbReference type="ARBA" id="ARBA00022679"/>
    </source>
</evidence>
<feature type="transmembrane region" description="Helical" evidence="11">
    <location>
        <begin position="48"/>
        <end position="66"/>
    </location>
</feature>
<dbReference type="EMBL" id="NRJF01000166">
    <property type="protein sequence ID" value="RIY34357.1"/>
    <property type="molecule type" value="Genomic_DNA"/>
</dbReference>
<protein>
    <recommendedName>
        <fullName evidence="11">Peptidoglycan glycosyltransferase MrdB</fullName>
        <shortName evidence="11">PGT</shortName>
        <ecNumber evidence="11">2.4.99.28</ecNumber>
    </recommendedName>
    <alternativeName>
        <fullName evidence="11">Cell elongation protein RodA</fullName>
    </alternativeName>
    <alternativeName>
        <fullName evidence="11">Cell wall polymerase</fullName>
    </alternativeName>
    <alternativeName>
        <fullName evidence="11">Peptidoglycan polymerase</fullName>
        <shortName evidence="11">PG polymerase</shortName>
    </alternativeName>
</protein>
<comment type="subcellular location">
    <subcellularLocation>
        <location evidence="11">Cell inner membrane</location>
        <topology evidence="11">Multi-pass membrane protein</topology>
    </subcellularLocation>
    <subcellularLocation>
        <location evidence="1">Membrane</location>
        <topology evidence="1">Multi-pass membrane protein</topology>
    </subcellularLocation>
</comment>
<feature type="transmembrane region" description="Helical" evidence="11">
    <location>
        <begin position="165"/>
        <end position="196"/>
    </location>
</feature>
<name>A0A3A1YDZ8_9GAMM</name>
<reference evidence="12 13" key="1">
    <citation type="submission" date="2017-08" db="EMBL/GenBank/DDBJ databases">
        <title>Reclassification of Bisgaard taxon 37 and 44.</title>
        <authorList>
            <person name="Christensen H."/>
        </authorList>
    </citation>
    <scope>NUCLEOTIDE SEQUENCE [LARGE SCALE GENOMIC DNA]</scope>
    <source>
        <strain evidence="12 13">EEAB3T1</strain>
    </source>
</reference>
<feature type="transmembrane region" description="Helical" evidence="11">
    <location>
        <begin position="134"/>
        <end position="153"/>
    </location>
</feature>
<dbReference type="Proteomes" id="UP000265964">
    <property type="component" value="Unassembled WGS sequence"/>
</dbReference>
<evidence type="ECO:0000313" key="13">
    <source>
        <dbReference type="Proteomes" id="UP000265964"/>
    </source>
</evidence>
<dbReference type="Pfam" id="PF01098">
    <property type="entry name" value="FTSW_RODA_SPOVE"/>
    <property type="match status" value="1"/>
</dbReference>
<evidence type="ECO:0000256" key="2">
    <source>
        <dbReference type="ARBA" id="ARBA00022475"/>
    </source>
</evidence>
<keyword evidence="13" id="KW-1185">Reference proteome</keyword>
<evidence type="ECO:0000256" key="9">
    <source>
        <dbReference type="ARBA" id="ARBA00023136"/>
    </source>
</evidence>
<accession>A0A3A1YDZ8</accession>
<dbReference type="InterPro" id="IPR001182">
    <property type="entry name" value="FtsW/RodA"/>
</dbReference>
<evidence type="ECO:0000256" key="7">
    <source>
        <dbReference type="ARBA" id="ARBA00022984"/>
    </source>
</evidence>
<evidence type="ECO:0000256" key="11">
    <source>
        <dbReference type="HAMAP-Rule" id="MF_02079"/>
    </source>
</evidence>
<dbReference type="PANTHER" id="PTHR30474:SF1">
    <property type="entry name" value="PEPTIDOGLYCAN GLYCOSYLTRANSFERASE MRDB"/>
    <property type="match status" value="1"/>
</dbReference>
<evidence type="ECO:0000256" key="1">
    <source>
        <dbReference type="ARBA" id="ARBA00004141"/>
    </source>
</evidence>
<dbReference type="PANTHER" id="PTHR30474">
    <property type="entry name" value="CELL CYCLE PROTEIN"/>
    <property type="match status" value="1"/>
</dbReference>
<dbReference type="EC" id="2.4.99.28" evidence="11"/>
<dbReference type="NCBIfam" id="TIGR02210">
    <property type="entry name" value="rodA_shape"/>
    <property type="match status" value="1"/>
</dbReference>
<keyword evidence="11" id="KW-0997">Cell inner membrane</keyword>
<feature type="transmembrane region" description="Helical" evidence="11">
    <location>
        <begin position="269"/>
        <end position="290"/>
    </location>
</feature>
<keyword evidence="3 11" id="KW-0328">Glycosyltransferase</keyword>
<evidence type="ECO:0000256" key="6">
    <source>
        <dbReference type="ARBA" id="ARBA00022960"/>
    </source>
</evidence>
<keyword evidence="5 11" id="KW-0812">Transmembrane</keyword>
<dbReference type="GO" id="GO:0071555">
    <property type="term" value="P:cell wall organization"/>
    <property type="evidence" value="ECO:0007669"/>
    <property type="project" value="UniProtKB-KW"/>
</dbReference>
<evidence type="ECO:0000313" key="12">
    <source>
        <dbReference type="EMBL" id="RIY34357.1"/>
    </source>
</evidence>
<dbReference type="GO" id="GO:0032153">
    <property type="term" value="C:cell division site"/>
    <property type="evidence" value="ECO:0007669"/>
    <property type="project" value="TreeGrafter"/>
</dbReference>
<dbReference type="OrthoDB" id="9768187at2"/>
<dbReference type="HAMAP" id="MF_02079">
    <property type="entry name" value="PGT_RodA"/>
    <property type="match status" value="1"/>
</dbReference>
<dbReference type="GO" id="GO:0015648">
    <property type="term" value="F:lipid-linked peptidoglycan transporter activity"/>
    <property type="evidence" value="ECO:0007669"/>
    <property type="project" value="TreeGrafter"/>
</dbReference>
<comment type="similarity">
    <text evidence="11">Belongs to the SEDS family. MrdB/RodA subfamily.</text>
</comment>
<dbReference type="AlphaFoldDB" id="A0A3A1YDZ8"/>
<keyword evidence="8 11" id="KW-1133">Transmembrane helix</keyword>
<feature type="transmembrane region" description="Helical" evidence="11">
    <location>
        <begin position="16"/>
        <end position="36"/>
    </location>
</feature>
<dbReference type="PROSITE" id="PS00428">
    <property type="entry name" value="FTSW_RODA_SPOVE"/>
    <property type="match status" value="1"/>
</dbReference>
<dbReference type="UniPathway" id="UPA00219"/>
<evidence type="ECO:0000256" key="5">
    <source>
        <dbReference type="ARBA" id="ARBA00022692"/>
    </source>
</evidence>
<comment type="caution">
    <text evidence="12">The sequence shown here is derived from an EMBL/GenBank/DDBJ whole genome shotgun (WGS) entry which is preliminary data.</text>
</comment>
<feature type="transmembrane region" description="Helical" evidence="11">
    <location>
        <begin position="335"/>
        <end position="357"/>
    </location>
</feature>
<keyword evidence="7 11" id="KW-0573">Peptidoglycan synthesis</keyword>
<keyword evidence="4 11" id="KW-0808">Transferase</keyword>
<dbReference type="GO" id="GO:0051301">
    <property type="term" value="P:cell division"/>
    <property type="evidence" value="ECO:0007669"/>
    <property type="project" value="InterPro"/>
</dbReference>
<dbReference type="GO" id="GO:0005886">
    <property type="term" value="C:plasma membrane"/>
    <property type="evidence" value="ECO:0007669"/>
    <property type="project" value="UniProtKB-SubCell"/>
</dbReference>
<dbReference type="GO" id="GO:0008955">
    <property type="term" value="F:peptidoglycan glycosyltransferase activity"/>
    <property type="evidence" value="ECO:0007669"/>
    <property type="project" value="UniProtKB-UniRule"/>
</dbReference>
<feature type="transmembrane region" description="Helical" evidence="11">
    <location>
        <begin position="302"/>
        <end position="329"/>
    </location>
</feature>
<keyword evidence="10 11" id="KW-0961">Cell wall biogenesis/degradation</keyword>
<keyword evidence="6 11" id="KW-0133">Cell shape</keyword>
<proteinExistence type="inferred from homology"/>
<feature type="transmembrane region" description="Helical" evidence="11">
    <location>
        <begin position="72"/>
        <end position="92"/>
    </location>
</feature>
<evidence type="ECO:0000256" key="10">
    <source>
        <dbReference type="ARBA" id="ARBA00023316"/>
    </source>
</evidence>
<organism evidence="12 13">
    <name type="scientific">Psittacicella gerlachiana</name>
    <dbReference type="NCBI Taxonomy" id="2028574"/>
    <lineage>
        <taxon>Bacteria</taxon>
        <taxon>Pseudomonadati</taxon>
        <taxon>Pseudomonadota</taxon>
        <taxon>Gammaproteobacteria</taxon>
        <taxon>Pasteurellales</taxon>
        <taxon>Psittacicellaceae</taxon>
        <taxon>Psittacicella</taxon>
    </lineage>
</organism>
<dbReference type="InterPro" id="IPR011923">
    <property type="entry name" value="RodA/MrdB"/>
</dbReference>
<dbReference type="GO" id="GO:0008360">
    <property type="term" value="P:regulation of cell shape"/>
    <property type="evidence" value="ECO:0007669"/>
    <property type="project" value="UniProtKB-KW"/>
</dbReference>
<gene>
    <name evidence="11" type="primary">mrdB</name>
    <name evidence="11" type="synonym">rodA</name>
    <name evidence="12" type="ORF">CKF59_05600</name>
</gene>